<feature type="compositionally biased region" description="Polar residues" evidence="1">
    <location>
        <begin position="50"/>
        <end position="66"/>
    </location>
</feature>
<dbReference type="EMBL" id="JF937090">
    <property type="protein sequence ID" value="AEK08288.1"/>
    <property type="molecule type" value="Genomic_DNA"/>
</dbReference>
<sequence length="66" mass="7525">MSMSAYGDEFGRLIRRAQGLLERAESERKIGYTLSARQTAEQARLFSRPATANTSPWYSSLQRAER</sequence>
<proteinExistence type="predicted"/>
<evidence type="ECO:0000313" key="2">
    <source>
        <dbReference type="EMBL" id="AEK08288.1"/>
    </source>
</evidence>
<evidence type="ECO:0000256" key="1">
    <source>
        <dbReference type="SAM" id="MobiDB-lite"/>
    </source>
</evidence>
<organism evidence="2 3">
    <name type="scientific">Mycobacterium phage Baka</name>
    <dbReference type="NCBI Taxonomy" id="2902882"/>
    <lineage>
        <taxon>Viruses</taxon>
        <taxon>Duplodnaviria</taxon>
        <taxon>Heunggongvirae</taxon>
        <taxon>Uroviricota</taxon>
        <taxon>Caudoviricetes</taxon>
        <taxon>Omegavirus</taxon>
        <taxon>Omegavirus baka</taxon>
    </lineage>
</organism>
<gene>
    <name evidence="2" type="primary">236</name>
    <name evidence="2" type="ORF">PBI_BAKA_236</name>
</gene>
<keyword evidence="3" id="KW-1185">Reference proteome</keyword>
<dbReference type="GeneID" id="40233143"/>
<feature type="region of interest" description="Disordered" evidence="1">
    <location>
        <begin position="42"/>
        <end position="66"/>
    </location>
</feature>
<dbReference type="Proteomes" id="UP000008404">
    <property type="component" value="Segment"/>
</dbReference>
<name>G1D0J3_9CAUD</name>
<evidence type="ECO:0000313" key="3">
    <source>
        <dbReference type="Proteomes" id="UP000008404"/>
    </source>
</evidence>
<accession>G1D0J3</accession>
<dbReference type="RefSeq" id="YP_009636406.1">
    <property type="nucleotide sequence ID" value="NC_042316.1"/>
</dbReference>
<protein>
    <submittedName>
        <fullName evidence="2">Uncharacterized protein</fullName>
    </submittedName>
</protein>
<dbReference type="KEGG" id="vg:40233143"/>
<reference evidence="2 3" key="1">
    <citation type="journal article" date="2012" name="J. Virol.">
        <title>Complete Genome Sequences of 138 Mycobacteriophages.</title>
        <authorList>
            <consortium name="the Science Education Alliance Phage Hunters Advancing Genomics and Evolutionary Science Program"/>
            <consortium name="the KwaZulu-Natal Research Institute for Tuberculosis and HIV Mycobacterial Genetics Course Students"/>
            <consortium name="the Phage Hunters Integrating Research and Education Program"/>
            <person name="Hatfull G.F."/>
        </authorList>
    </citation>
    <scope>NUCLEOTIDE SEQUENCE [LARGE SCALE GENOMIC DNA]</scope>
    <source>
        <strain evidence="2">Baka</strain>
    </source>
</reference>